<evidence type="ECO:0000313" key="1">
    <source>
        <dbReference type="EMBL" id="AXD73887.1"/>
    </source>
</evidence>
<name>A0A1S0ZQF3_SALER</name>
<dbReference type="Proteomes" id="UP000251994">
    <property type="component" value="Chromosome"/>
</dbReference>
<dbReference type="Proteomes" id="UP000885336">
    <property type="component" value="Unassembled WGS sequence"/>
</dbReference>
<dbReference type="InterPro" id="IPR009987">
    <property type="entry name" value="IM_PilM"/>
</dbReference>
<protein>
    <submittedName>
        <fullName evidence="2">Pilus assembly protein PilP</fullName>
    </submittedName>
</protein>
<reference evidence="2" key="2">
    <citation type="submission" date="2018-11" db="EMBL/GenBank/DDBJ databases">
        <authorList>
            <consortium name="PulseNet: The National Subtyping Network for Foodborne Disease Surveillance"/>
            <person name="Tarr C.L."/>
            <person name="Trees E."/>
            <person name="Katz L.S."/>
            <person name="Carleton-Romer H.A."/>
            <person name="Stroika S."/>
            <person name="Kucerova Z."/>
            <person name="Roache K.F."/>
            <person name="Sabol A.L."/>
            <person name="Besser J."/>
            <person name="Gerner-Smidt P."/>
        </authorList>
    </citation>
    <scope>NUCLEOTIDE SEQUENCE [LARGE SCALE GENOMIC DNA]</scope>
    <source>
        <strain evidence="2">PNUSAS058450</strain>
    </source>
</reference>
<reference evidence="1 3" key="1">
    <citation type="submission" date="2018-06" db="EMBL/GenBank/DDBJ databases">
        <title>Completed Genome Sequences of 32 Strains from Various Serotypes of Salmonella enterica.</title>
        <authorList>
            <person name="Nash J.H.E."/>
            <person name="Robertson J."/>
            <person name="Bessonov K."/>
        </authorList>
    </citation>
    <scope>NUCLEOTIDE SEQUENCE [LARGE SCALE GENOMIC DNA]</scope>
    <source>
        <strain evidence="1 3">SA20021456</strain>
    </source>
</reference>
<proteinExistence type="predicted"/>
<gene>
    <name evidence="1" type="ORF">CHC34_25030</name>
    <name evidence="2" type="ORF">EE393_19105</name>
</gene>
<sequence length="145" mass="15826">MGWMIMVLGMVFMLVTGHVVERQRLQTQTGMQMASARLPAQQMLGLAAAINDWRLDHPLRDGMAPLSSLALVSPPDSRIHHRIVSDRLWVWRADTPGLVSSLRMLSDGSALVGTVSRGRLVWLSGTDTGLALPPGVKDGDVVYLN</sequence>
<dbReference type="EMBL" id="RNKS01000054">
    <property type="protein sequence ID" value="MGD31024.1"/>
    <property type="molecule type" value="Genomic_DNA"/>
</dbReference>
<evidence type="ECO:0000313" key="2">
    <source>
        <dbReference type="EMBL" id="MGD31024.1"/>
    </source>
</evidence>
<evidence type="ECO:0000313" key="3">
    <source>
        <dbReference type="Proteomes" id="UP000251994"/>
    </source>
</evidence>
<dbReference type="Pfam" id="PF07419">
    <property type="entry name" value="PilM"/>
    <property type="match status" value="1"/>
</dbReference>
<dbReference type="AlphaFoldDB" id="A0A1S0ZQF3"/>
<dbReference type="EMBL" id="CP030219">
    <property type="protein sequence ID" value="AXD73887.1"/>
    <property type="molecule type" value="Genomic_DNA"/>
</dbReference>
<dbReference type="RefSeq" id="WP_023249558.1">
    <property type="nucleotide sequence ID" value="NZ_CP030219.1"/>
</dbReference>
<organism evidence="2">
    <name type="scientific">Salmonella enterica</name>
    <name type="common">Salmonella choleraesuis</name>
    <dbReference type="NCBI Taxonomy" id="28901"/>
    <lineage>
        <taxon>Bacteria</taxon>
        <taxon>Pseudomonadati</taxon>
        <taxon>Pseudomonadota</taxon>
        <taxon>Gammaproteobacteria</taxon>
        <taxon>Enterobacterales</taxon>
        <taxon>Enterobacteriaceae</taxon>
        <taxon>Salmonella</taxon>
    </lineage>
</organism>
<dbReference type="Gene3D" id="3.30.450.360">
    <property type="match status" value="1"/>
</dbReference>
<accession>A0A1S0ZQF3</accession>